<keyword evidence="5" id="KW-1133">Transmembrane helix</keyword>
<dbReference type="HOGENOM" id="CLU_006937_7_0_1"/>
<keyword evidence="5" id="KW-0472">Membrane</keyword>
<keyword evidence="7" id="KW-1185">Reference proteome</keyword>
<name>A0A067T3E1_GALM3</name>
<dbReference type="OrthoDB" id="74360at2759"/>
<dbReference type="SUPFAM" id="SSF51905">
    <property type="entry name" value="FAD/NAD(P)-binding domain"/>
    <property type="match status" value="1"/>
</dbReference>
<dbReference type="PANTHER" id="PTHR42877">
    <property type="entry name" value="L-ORNITHINE N(5)-MONOOXYGENASE-RELATED"/>
    <property type="match status" value="1"/>
</dbReference>
<evidence type="ECO:0008006" key="8">
    <source>
        <dbReference type="Google" id="ProtNLM"/>
    </source>
</evidence>
<evidence type="ECO:0000313" key="6">
    <source>
        <dbReference type="EMBL" id="KDR73518.1"/>
    </source>
</evidence>
<dbReference type="InterPro" id="IPR051209">
    <property type="entry name" value="FAD-bind_Monooxygenase_sf"/>
</dbReference>
<dbReference type="AlphaFoldDB" id="A0A067T3E1"/>
<feature type="transmembrane region" description="Helical" evidence="5">
    <location>
        <begin position="516"/>
        <end position="538"/>
    </location>
</feature>
<feature type="transmembrane region" description="Helical" evidence="5">
    <location>
        <begin position="12"/>
        <end position="28"/>
    </location>
</feature>
<evidence type="ECO:0000256" key="5">
    <source>
        <dbReference type="SAM" id="Phobius"/>
    </source>
</evidence>
<evidence type="ECO:0000256" key="2">
    <source>
        <dbReference type="ARBA" id="ARBA00022630"/>
    </source>
</evidence>
<dbReference type="GO" id="GO:0050661">
    <property type="term" value="F:NADP binding"/>
    <property type="evidence" value="ECO:0007669"/>
    <property type="project" value="InterPro"/>
</dbReference>
<organism evidence="6 7">
    <name type="scientific">Galerina marginata (strain CBS 339.88)</name>
    <dbReference type="NCBI Taxonomy" id="685588"/>
    <lineage>
        <taxon>Eukaryota</taxon>
        <taxon>Fungi</taxon>
        <taxon>Dikarya</taxon>
        <taxon>Basidiomycota</taxon>
        <taxon>Agaricomycotina</taxon>
        <taxon>Agaricomycetes</taxon>
        <taxon>Agaricomycetidae</taxon>
        <taxon>Agaricales</taxon>
        <taxon>Agaricineae</taxon>
        <taxon>Strophariaceae</taxon>
        <taxon>Galerina</taxon>
    </lineage>
</organism>
<dbReference type="Pfam" id="PF00743">
    <property type="entry name" value="FMO-like"/>
    <property type="match status" value="1"/>
</dbReference>
<evidence type="ECO:0000313" key="7">
    <source>
        <dbReference type="Proteomes" id="UP000027222"/>
    </source>
</evidence>
<protein>
    <recommendedName>
        <fullName evidence="8">L-ornithine N(5)-oxygenase</fullName>
    </recommendedName>
</protein>
<dbReference type="PANTHER" id="PTHR42877:SF4">
    <property type="entry name" value="FAD_NAD(P)-BINDING DOMAIN-CONTAINING PROTEIN-RELATED"/>
    <property type="match status" value="1"/>
</dbReference>
<comment type="similarity">
    <text evidence="1">Belongs to the FAD-binding monooxygenase family.</text>
</comment>
<dbReference type="GO" id="GO:0004499">
    <property type="term" value="F:N,N-dimethylaniline monooxygenase activity"/>
    <property type="evidence" value="ECO:0007669"/>
    <property type="project" value="InterPro"/>
</dbReference>
<dbReference type="STRING" id="685588.A0A067T3E1"/>
<dbReference type="GO" id="GO:0050660">
    <property type="term" value="F:flavin adenine dinucleotide binding"/>
    <property type="evidence" value="ECO:0007669"/>
    <property type="project" value="InterPro"/>
</dbReference>
<keyword evidence="4" id="KW-0560">Oxidoreductase</keyword>
<dbReference type="EMBL" id="KL142385">
    <property type="protein sequence ID" value="KDR73518.1"/>
    <property type="molecule type" value="Genomic_DNA"/>
</dbReference>
<keyword evidence="3" id="KW-0274">FAD</keyword>
<dbReference type="Proteomes" id="UP000027222">
    <property type="component" value="Unassembled WGS sequence"/>
</dbReference>
<sequence>MSAGETKRTPHVVIVGAGIAGIATAIALKRQLNFDDFTIYEQADAIGGTWRDNTYPGCGSDVPGHWYSLSTDLNPRWRSYYANQPELRAYWEDLWHKHDLVRHTVLATSVANAEWSIETQRYTVHLEHAHTGEKREVQAEVLFYAIGGFQAPFYPKDLLGLERFRGDLWHSARWRHDVALHKKRVGVIGNGCSAAQLIPEISKDPSVNVINFCRTPQWYVPRVNFQYPRRIQWMFAHIPFLMRCYRNWIMARSDFGFLVFRKDNKRLLNIAKKTLTAYIKSKVPKEELENMIPNYSPGCKRIIADPGYLDSLKQPNVSLRWDSLDSVVENGVRMKSGEVVPLDVIVFSTGYSVESPQLKVRGSKGGTIHEYAASKGGPQAYLGSCIPGFPNLFLLLGPNVASGHASVIFSEEAQINLAMQLIRPVLQGQAKSFEVTDEATDEYNDWLQRRLQSSVWTDCVSYYQAGRDSKSRIVATFPGPVTLLWWFCRRPRWELFRAVGAERWERQRTLGRVRKWALMTVLVSVVGFLLSGESGWIMRQINVLSR</sequence>
<dbReference type="Gene3D" id="3.50.50.60">
    <property type="entry name" value="FAD/NAD(P)-binding domain"/>
    <property type="match status" value="3"/>
</dbReference>
<keyword evidence="5" id="KW-0812">Transmembrane</keyword>
<evidence type="ECO:0000256" key="3">
    <source>
        <dbReference type="ARBA" id="ARBA00022827"/>
    </source>
</evidence>
<evidence type="ECO:0000256" key="1">
    <source>
        <dbReference type="ARBA" id="ARBA00010139"/>
    </source>
</evidence>
<evidence type="ECO:0000256" key="4">
    <source>
        <dbReference type="ARBA" id="ARBA00023002"/>
    </source>
</evidence>
<dbReference type="InterPro" id="IPR020946">
    <property type="entry name" value="Flavin_mOase-like"/>
</dbReference>
<reference evidence="7" key="1">
    <citation type="journal article" date="2014" name="Proc. Natl. Acad. Sci. U.S.A.">
        <title>Extensive sampling of basidiomycete genomes demonstrates inadequacy of the white-rot/brown-rot paradigm for wood decay fungi.</title>
        <authorList>
            <person name="Riley R."/>
            <person name="Salamov A.A."/>
            <person name="Brown D.W."/>
            <person name="Nagy L.G."/>
            <person name="Floudas D."/>
            <person name="Held B.W."/>
            <person name="Levasseur A."/>
            <person name="Lombard V."/>
            <person name="Morin E."/>
            <person name="Otillar R."/>
            <person name="Lindquist E.A."/>
            <person name="Sun H."/>
            <person name="LaButti K.M."/>
            <person name="Schmutz J."/>
            <person name="Jabbour D."/>
            <person name="Luo H."/>
            <person name="Baker S.E."/>
            <person name="Pisabarro A.G."/>
            <person name="Walton J.D."/>
            <person name="Blanchette R.A."/>
            <person name="Henrissat B."/>
            <person name="Martin F."/>
            <person name="Cullen D."/>
            <person name="Hibbett D.S."/>
            <person name="Grigoriev I.V."/>
        </authorList>
    </citation>
    <scope>NUCLEOTIDE SEQUENCE [LARGE SCALE GENOMIC DNA]</scope>
    <source>
        <strain evidence="7">CBS 339.88</strain>
    </source>
</reference>
<gene>
    <name evidence="6" type="ORF">GALMADRAFT_124691</name>
</gene>
<accession>A0A067T3E1</accession>
<keyword evidence="2" id="KW-0285">Flavoprotein</keyword>
<dbReference type="InterPro" id="IPR036188">
    <property type="entry name" value="FAD/NAD-bd_sf"/>
</dbReference>
<proteinExistence type="inferred from homology"/>